<name>A0A0K2GGN7_NITMO</name>
<dbReference type="PANTHER" id="PTHR34849:SF3">
    <property type="entry name" value="SSR2962 PROTEIN"/>
    <property type="match status" value="1"/>
</dbReference>
<dbReference type="STRING" id="42253.NITMOv2_3734"/>
<organism evidence="1 2">
    <name type="scientific">Nitrospira moscoviensis</name>
    <dbReference type="NCBI Taxonomy" id="42253"/>
    <lineage>
        <taxon>Bacteria</taxon>
        <taxon>Pseudomonadati</taxon>
        <taxon>Nitrospirota</taxon>
        <taxon>Nitrospiria</taxon>
        <taxon>Nitrospirales</taxon>
        <taxon>Nitrospiraceae</taxon>
        <taxon>Nitrospira</taxon>
    </lineage>
</organism>
<dbReference type="KEGG" id="nmv:NITMOv2_3734"/>
<reference evidence="1 2" key="1">
    <citation type="journal article" date="2015" name="Proc. Natl. Acad. Sci. U.S.A.">
        <title>Expanded metabolic versatility of ubiquitous nitrite-oxidizing bacteria from the genus Nitrospira.</title>
        <authorList>
            <person name="Koch H."/>
            <person name="Lucker S."/>
            <person name="Albertsen M."/>
            <person name="Kitzinger K."/>
            <person name="Herbold C."/>
            <person name="Spieck E."/>
            <person name="Nielsen P.H."/>
            <person name="Wagner M."/>
            <person name="Daims H."/>
        </authorList>
    </citation>
    <scope>NUCLEOTIDE SEQUENCE [LARGE SCALE GENOMIC DNA]</scope>
    <source>
        <strain evidence="1 2">NSP M-1</strain>
    </source>
</reference>
<proteinExistence type="predicted"/>
<dbReference type="Proteomes" id="UP000069205">
    <property type="component" value="Chromosome"/>
</dbReference>
<accession>A0A0K2GGN7</accession>
<dbReference type="PANTHER" id="PTHR34849">
    <property type="entry name" value="SSL5025 PROTEIN"/>
    <property type="match status" value="1"/>
</dbReference>
<dbReference type="Pfam" id="PF04255">
    <property type="entry name" value="DUF433"/>
    <property type="match status" value="1"/>
</dbReference>
<dbReference type="InterPro" id="IPR007367">
    <property type="entry name" value="DUF433"/>
</dbReference>
<evidence type="ECO:0008006" key="3">
    <source>
        <dbReference type="Google" id="ProtNLM"/>
    </source>
</evidence>
<dbReference type="RefSeq" id="WP_053381027.1">
    <property type="nucleotide sequence ID" value="NZ_CP011801.1"/>
</dbReference>
<evidence type="ECO:0000313" key="2">
    <source>
        <dbReference type="Proteomes" id="UP000069205"/>
    </source>
</evidence>
<dbReference type="SUPFAM" id="SSF46689">
    <property type="entry name" value="Homeodomain-like"/>
    <property type="match status" value="1"/>
</dbReference>
<dbReference type="EMBL" id="CP011801">
    <property type="protein sequence ID" value="ALA60125.1"/>
    <property type="molecule type" value="Genomic_DNA"/>
</dbReference>
<dbReference type="PATRIC" id="fig|42253.5.peg.3684"/>
<dbReference type="AlphaFoldDB" id="A0A0K2GGN7"/>
<evidence type="ECO:0000313" key="1">
    <source>
        <dbReference type="EMBL" id="ALA60125.1"/>
    </source>
</evidence>
<dbReference type="OrthoDB" id="9809529at2"/>
<dbReference type="InterPro" id="IPR036388">
    <property type="entry name" value="WH-like_DNA-bd_sf"/>
</dbReference>
<dbReference type="Gene3D" id="1.10.10.10">
    <property type="entry name" value="Winged helix-like DNA-binding domain superfamily/Winged helix DNA-binding domain"/>
    <property type="match status" value="1"/>
</dbReference>
<dbReference type="InterPro" id="IPR009057">
    <property type="entry name" value="Homeodomain-like_sf"/>
</dbReference>
<gene>
    <name evidence="1" type="ORF">NITMOv2_3734</name>
</gene>
<keyword evidence="2" id="KW-1185">Reference proteome</keyword>
<protein>
    <recommendedName>
        <fullName evidence="3">DUF433 domain-containing protein</fullName>
    </recommendedName>
</protein>
<sequence>MNLVIDEKELKFLPVTIDPDIVSGAPVFKGTRVPVEALLTNLEAGLSLDEFLQNFPTVTRQQAIQVLEFSKATLLKLAKSA</sequence>